<organism evidence="2 3">
    <name type="scientific">Abeliophyllum distichum</name>
    <dbReference type="NCBI Taxonomy" id="126358"/>
    <lineage>
        <taxon>Eukaryota</taxon>
        <taxon>Viridiplantae</taxon>
        <taxon>Streptophyta</taxon>
        <taxon>Embryophyta</taxon>
        <taxon>Tracheophyta</taxon>
        <taxon>Spermatophyta</taxon>
        <taxon>Magnoliopsida</taxon>
        <taxon>eudicotyledons</taxon>
        <taxon>Gunneridae</taxon>
        <taxon>Pentapetalae</taxon>
        <taxon>asterids</taxon>
        <taxon>lamiids</taxon>
        <taxon>Lamiales</taxon>
        <taxon>Oleaceae</taxon>
        <taxon>Forsythieae</taxon>
        <taxon>Abeliophyllum</taxon>
    </lineage>
</organism>
<reference evidence="3" key="1">
    <citation type="submission" date="2024-07" db="EMBL/GenBank/DDBJ databases">
        <title>Two chromosome-level genome assemblies of Korean endemic species Abeliophyllum distichum and Forsythia ovata (Oleaceae).</title>
        <authorList>
            <person name="Jang H."/>
        </authorList>
    </citation>
    <scope>NUCLEOTIDE SEQUENCE [LARGE SCALE GENOMIC DNA]</scope>
</reference>
<proteinExistence type="predicted"/>
<dbReference type="Proteomes" id="UP001604336">
    <property type="component" value="Unassembled WGS sequence"/>
</dbReference>
<comment type="caution">
    <text evidence="2">The sequence shown here is derived from an EMBL/GenBank/DDBJ whole genome shotgun (WGS) entry which is preliminary data.</text>
</comment>
<dbReference type="AlphaFoldDB" id="A0ABD1VZA5"/>
<evidence type="ECO:0000256" key="1">
    <source>
        <dbReference type="ARBA" id="ARBA00023277"/>
    </source>
</evidence>
<dbReference type="Pfam" id="PF05691">
    <property type="entry name" value="Raffinose_syn"/>
    <property type="match status" value="1"/>
</dbReference>
<dbReference type="GO" id="GO:0016757">
    <property type="term" value="F:glycosyltransferase activity"/>
    <property type="evidence" value="ECO:0007669"/>
    <property type="project" value="UniProtKB-KW"/>
</dbReference>
<keyword evidence="2" id="KW-0808">Transferase</keyword>
<keyword evidence="2" id="KW-0328">Glycosyltransferase</keyword>
<evidence type="ECO:0000313" key="3">
    <source>
        <dbReference type="Proteomes" id="UP001604336"/>
    </source>
</evidence>
<dbReference type="EMBL" id="JBFOLK010000001">
    <property type="protein sequence ID" value="KAL2542744.1"/>
    <property type="molecule type" value="Genomic_DNA"/>
</dbReference>
<gene>
    <name evidence="2" type="ORF">Adt_03722</name>
</gene>
<name>A0ABD1VZA5_9LAMI</name>
<sequence>MKEAPDSSPNLTSTATQITGHVSPLDVEFLEEIAGKTWNGDYAAYAFNLGGAIEEFSFKETITIKARGSRRFGAYSSKKSSSFKVAIKEEEFTYNVADGLLTINLQGDGSLRDIEIVY</sequence>
<keyword evidence="1" id="KW-0119">Carbohydrate metabolism</keyword>
<keyword evidence="3" id="KW-1185">Reference proteome</keyword>
<accession>A0ABD1VZA5</accession>
<protein>
    <submittedName>
        <fullName evidence="2">Galactinol--sucrose galactosyltransferase</fullName>
    </submittedName>
</protein>
<evidence type="ECO:0000313" key="2">
    <source>
        <dbReference type="EMBL" id="KAL2542744.1"/>
    </source>
</evidence>
<dbReference type="InterPro" id="IPR008811">
    <property type="entry name" value="Glycosyl_hydrolases_36"/>
</dbReference>